<proteinExistence type="predicted"/>
<dbReference type="Pfam" id="PF18931">
    <property type="entry name" value="DUF5680"/>
    <property type="match status" value="1"/>
</dbReference>
<evidence type="ECO:0000313" key="2">
    <source>
        <dbReference type="EMBL" id="KKP78089.1"/>
    </source>
</evidence>
<dbReference type="AlphaFoldDB" id="A0A0G0C8K7"/>
<organism evidence="2 3">
    <name type="scientific">candidate division WS6 bacterium GW2011_GWF1_35_23</name>
    <dbReference type="NCBI Taxonomy" id="1619097"/>
    <lineage>
        <taxon>Bacteria</taxon>
        <taxon>Candidatus Dojkabacteria</taxon>
    </lineage>
</organism>
<comment type="caution">
    <text evidence="2">The sequence shown here is derived from an EMBL/GenBank/DDBJ whole genome shotgun (WGS) entry which is preliminary data.</text>
</comment>
<protein>
    <recommendedName>
        <fullName evidence="1">DUF5680 domain-containing protein</fullName>
    </recommendedName>
</protein>
<dbReference type="InterPro" id="IPR043735">
    <property type="entry name" value="DUF5680"/>
</dbReference>
<name>A0A0G0C8K7_9BACT</name>
<evidence type="ECO:0000313" key="3">
    <source>
        <dbReference type="Proteomes" id="UP000034816"/>
    </source>
</evidence>
<feature type="domain" description="DUF5680" evidence="1">
    <location>
        <begin position="47"/>
        <end position="151"/>
    </location>
</feature>
<reference evidence="2 3" key="1">
    <citation type="journal article" date="2015" name="Nature">
        <title>rRNA introns, odd ribosomes, and small enigmatic genomes across a large radiation of phyla.</title>
        <authorList>
            <person name="Brown C.T."/>
            <person name="Hug L.A."/>
            <person name="Thomas B.C."/>
            <person name="Sharon I."/>
            <person name="Castelle C.J."/>
            <person name="Singh A."/>
            <person name="Wilkins M.J."/>
            <person name="Williams K.H."/>
            <person name="Banfield J.F."/>
        </authorList>
    </citation>
    <scope>NUCLEOTIDE SEQUENCE [LARGE SCALE GENOMIC DNA]</scope>
</reference>
<gene>
    <name evidence="2" type="ORF">UR73_C0004G0010</name>
</gene>
<dbReference type="Proteomes" id="UP000034816">
    <property type="component" value="Unassembled WGS sequence"/>
</dbReference>
<dbReference type="EMBL" id="LBQH01000004">
    <property type="protein sequence ID" value="KKP78089.1"/>
    <property type="molecule type" value="Genomic_DNA"/>
</dbReference>
<accession>A0A0G0C8K7</accession>
<evidence type="ECO:0000259" key="1">
    <source>
        <dbReference type="Pfam" id="PF18931"/>
    </source>
</evidence>
<sequence length="154" mass="17814">MDNMTLKNFIFEASTNTYASEDKNIRVKQSDSSTTIEYEKDDWKYHDNYFGGEPFGGREVVFYKEKPVWMMVYYGAVVVNEIVPDELYTVLTKALRSSTVDMPYRGPKELVDGEFRYVNELQGEVDNFSGEERIYKGDTLLYVAKYIGGLLDKS</sequence>